<dbReference type="InterPro" id="IPR018247">
    <property type="entry name" value="EF_Hand_1_Ca_BS"/>
</dbReference>
<proteinExistence type="predicted"/>
<dbReference type="PANTHER" id="PTHR45942">
    <property type="entry name" value="PROTEIN PHOSPATASE 3 REGULATORY SUBUNIT B ALPHA ISOFORM TYPE 1"/>
    <property type="match status" value="1"/>
</dbReference>
<dbReference type="InterPro" id="IPR002048">
    <property type="entry name" value="EF_hand_dom"/>
</dbReference>
<reference evidence="6" key="1">
    <citation type="submission" date="2023-06" db="EMBL/GenBank/DDBJ databases">
        <title>Survivors Of The Sea: Transcriptome response of Skeletonema marinoi to long-term dormancy.</title>
        <authorList>
            <person name="Pinder M.I.M."/>
            <person name="Kourtchenko O."/>
            <person name="Robertson E.K."/>
            <person name="Larsson T."/>
            <person name="Maumus F."/>
            <person name="Osuna-Cruz C.M."/>
            <person name="Vancaester E."/>
            <person name="Stenow R."/>
            <person name="Vandepoele K."/>
            <person name="Ploug H."/>
            <person name="Bruchert V."/>
            <person name="Godhe A."/>
            <person name="Topel M."/>
        </authorList>
    </citation>
    <scope>NUCLEOTIDE SEQUENCE</scope>
    <source>
        <strain evidence="6">R05AC</strain>
    </source>
</reference>
<evidence type="ECO:0000256" key="2">
    <source>
        <dbReference type="ARBA" id="ARBA00022737"/>
    </source>
</evidence>
<feature type="compositionally biased region" description="Basic residues" evidence="4">
    <location>
        <begin position="458"/>
        <end position="467"/>
    </location>
</feature>
<feature type="domain" description="EF-hand" evidence="5">
    <location>
        <begin position="129"/>
        <end position="164"/>
    </location>
</feature>
<dbReference type="AlphaFoldDB" id="A0AAD8YG39"/>
<name>A0AAD8YG39_9STRA</name>
<keyword evidence="2" id="KW-0677">Repeat</keyword>
<organism evidence="6 7">
    <name type="scientific">Skeletonema marinoi</name>
    <dbReference type="NCBI Taxonomy" id="267567"/>
    <lineage>
        <taxon>Eukaryota</taxon>
        <taxon>Sar</taxon>
        <taxon>Stramenopiles</taxon>
        <taxon>Ochrophyta</taxon>
        <taxon>Bacillariophyta</taxon>
        <taxon>Coscinodiscophyceae</taxon>
        <taxon>Thalassiosirophycidae</taxon>
        <taxon>Thalassiosirales</taxon>
        <taxon>Skeletonemataceae</taxon>
        <taxon>Skeletonema</taxon>
        <taxon>Skeletonema marinoi-dohrnii complex</taxon>
    </lineage>
</organism>
<feature type="region of interest" description="Disordered" evidence="4">
    <location>
        <begin position="392"/>
        <end position="501"/>
    </location>
</feature>
<sequence>MPEVERLRDPIGANRGKSLREHASILSQKAQKHYHEKYFIPPYRPTNRNWEMTFAALGWKRRTIEKFWKIFCKINRSSGAIQLEHFLDFFDLDWTNWTERCFTYFDTTGGGDIDFLEFMVSVWNVCTFKIDSLSNFTFDMYDLDCDGELSIPEIENMVKELFGDTGGKLCSREATEYAAERGGALNLNAFISFTATHQTLLFPMFQLQRRLQKKVFGIQFWEEIERSSKDTFDHTGKNRNEFNPRHVQILLRTYQTGGAVAVLSHTGDPNAGLRDWYENQKQDDEAQDETNPAQSEGAKSGSQRWAALRGTVQSKAKATQQWGSMKKNILNGTLDKIGELKKPNPNAKVDDLDMVAAASAIGGHNKKKDSDELKRRVIPRNVAERLDSIRAKRRQDGEDRAAVANTSDETISNQETKIREDPAEEVSPTRAGAGSSIPPDVAERLQRIRAARLEAKKRQASTKHPRPRARDTVIPNNVRERQAGTIYYKPNNGANSRDWLK</sequence>
<accession>A0AAD8YG39</accession>
<comment type="caution">
    <text evidence="6">The sequence shown here is derived from an EMBL/GenBank/DDBJ whole genome shotgun (WGS) entry which is preliminary data.</text>
</comment>
<evidence type="ECO:0000313" key="6">
    <source>
        <dbReference type="EMBL" id="KAK1745959.1"/>
    </source>
</evidence>
<gene>
    <name evidence="6" type="ORF">QTG54_003883</name>
</gene>
<keyword evidence="3" id="KW-0106">Calcium</keyword>
<feature type="compositionally biased region" description="Polar residues" evidence="4">
    <location>
        <begin position="404"/>
        <end position="415"/>
    </location>
</feature>
<evidence type="ECO:0000259" key="5">
    <source>
        <dbReference type="PROSITE" id="PS50222"/>
    </source>
</evidence>
<dbReference type="GO" id="GO:0005509">
    <property type="term" value="F:calcium ion binding"/>
    <property type="evidence" value="ECO:0007669"/>
    <property type="project" value="InterPro"/>
</dbReference>
<dbReference type="PROSITE" id="PS50222">
    <property type="entry name" value="EF_HAND_2"/>
    <property type="match status" value="1"/>
</dbReference>
<evidence type="ECO:0000313" key="7">
    <source>
        <dbReference type="Proteomes" id="UP001224775"/>
    </source>
</evidence>
<dbReference type="InterPro" id="IPR011992">
    <property type="entry name" value="EF-hand-dom_pair"/>
</dbReference>
<evidence type="ECO:0000256" key="3">
    <source>
        <dbReference type="ARBA" id="ARBA00022837"/>
    </source>
</evidence>
<evidence type="ECO:0000256" key="4">
    <source>
        <dbReference type="SAM" id="MobiDB-lite"/>
    </source>
</evidence>
<protein>
    <submittedName>
        <fullName evidence="6">EF-hand domain-containing protein</fullName>
    </submittedName>
</protein>
<feature type="region of interest" description="Disordered" evidence="4">
    <location>
        <begin position="281"/>
        <end position="304"/>
    </location>
</feature>
<keyword evidence="7" id="KW-1185">Reference proteome</keyword>
<keyword evidence="1" id="KW-0479">Metal-binding</keyword>
<dbReference type="Gene3D" id="1.10.238.10">
    <property type="entry name" value="EF-hand"/>
    <property type="match status" value="1"/>
</dbReference>
<dbReference type="PROSITE" id="PS00018">
    <property type="entry name" value="EF_HAND_1"/>
    <property type="match status" value="1"/>
</dbReference>
<dbReference type="Proteomes" id="UP001224775">
    <property type="component" value="Unassembled WGS sequence"/>
</dbReference>
<dbReference type="EMBL" id="JATAAI010000005">
    <property type="protein sequence ID" value="KAK1745959.1"/>
    <property type="molecule type" value="Genomic_DNA"/>
</dbReference>
<dbReference type="SUPFAM" id="SSF47473">
    <property type="entry name" value="EF-hand"/>
    <property type="match status" value="1"/>
</dbReference>
<evidence type="ECO:0000256" key="1">
    <source>
        <dbReference type="ARBA" id="ARBA00022723"/>
    </source>
</evidence>
<feature type="compositionally biased region" description="Basic and acidic residues" evidence="4">
    <location>
        <begin position="441"/>
        <end position="457"/>
    </location>
</feature>
<feature type="compositionally biased region" description="Basic and acidic residues" evidence="4">
    <location>
        <begin position="392"/>
        <end position="401"/>
    </location>
</feature>